<dbReference type="InterPro" id="IPR009936">
    <property type="entry name" value="DUF1468"/>
</dbReference>
<dbReference type="Pfam" id="PF07331">
    <property type="entry name" value="TctB"/>
    <property type="match status" value="1"/>
</dbReference>
<dbReference type="Proteomes" id="UP000076128">
    <property type="component" value="Chromosome"/>
</dbReference>
<dbReference type="OrthoDB" id="8445927at2"/>
<proteinExistence type="predicted"/>
<dbReference type="AlphaFoldDB" id="A0A159YXY2"/>
<dbReference type="STRING" id="1335048.AKL17_0030"/>
<accession>A0A159YXY2</accession>
<gene>
    <name evidence="3" type="ORF">AKL17_0030</name>
</gene>
<name>A0A159YXY2_9RHOB</name>
<feature type="transmembrane region" description="Helical" evidence="1">
    <location>
        <begin position="127"/>
        <end position="152"/>
    </location>
</feature>
<keyword evidence="1" id="KW-0472">Membrane</keyword>
<reference evidence="3 4" key="1">
    <citation type="submission" date="2015-09" db="EMBL/GenBank/DDBJ databases">
        <title>Complete genome sequence of Defluviimonas alba cai42t isolated from an oilfield in Xinjiang.</title>
        <authorList>
            <person name="Geng S."/>
            <person name="Pan X."/>
            <person name="Wu X."/>
        </authorList>
    </citation>
    <scope>NUCLEOTIDE SEQUENCE [LARGE SCALE GENOMIC DNA]</scope>
    <source>
        <strain evidence="4">cai42</strain>
    </source>
</reference>
<evidence type="ECO:0000313" key="3">
    <source>
        <dbReference type="EMBL" id="AMY67292.1"/>
    </source>
</evidence>
<dbReference type="RefSeq" id="WP_066808369.1">
    <property type="nucleotide sequence ID" value="NZ_CP012661.1"/>
</dbReference>
<dbReference type="EMBL" id="CP012661">
    <property type="protein sequence ID" value="AMY67292.1"/>
    <property type="molecule type" value="Genomic_DNA"/>
</dbReference>
<evidence type="ECO:0000259" key="2">
    <source>
        <dbReference type="Pfam" id="PF07331"/>
    </source>
</evidence>
<feature type="transmembrane region" description="Helical" evidence="1">
    <location>
        <begin position="87"/>
        <end position="107"/>
    </location>
</feature>
<feature type="domain" description="DUF1468" evidence="2">
    <location>
        <begin position="12"/>
        <end position="153"/>
    </location>
</feature>
<sequence length="153" mass="16585">MTEIRASKADIWIGGGLLAFCAFAAWRTLRIKQGFTTSVAGPAFLPWVMVVALALLAAVLILRALYRRRAADAARIAMPDRRTALRLAAFAVLLAAYSAAFFPIGYIPSTLGAFVLGLLLIGERKSWLLIAFPVVMTGAVYLAFTKLLSVWLP</sequence>
<keyword evidence="1" id="KW-0812">Transmembrane</keyword>
<protein>
    <submittedName>
        <fullName evidence="3">TRAP-T family transporter small inner membrane subunit</fullName>
    </submittedName>
</protein>
<feature type="transmembrane region" description="Helical" evidence="1">
    <location>
        <begin position="12"/>
        <end position="29"/>
    </location>
</feature>
<feature type="transmembrane region" description="Helical" evidence="1">
    <location>
        <begin position="44"/>
        <end position="66"/>
    </location>
</feature>
<organism evidence="3 4">
    <name type="scientific">Frigidibacter mobilis</name>
    <dbReference type="NCBI Taxonomy" id="1335048"/>
    <lineage>
        <taxon>Bacteria</taxon>
        <taxon>Pseudomonadati</taxon>
        <taxon>Pseudomonadota</taxon>
        <taxon>Alphaproteobacteria</taxon>
        <taxon>Rhodobacterales</taxon>
        <taxon>Paracoccaceae</taxon>
        <taxon>Frigidibacter</taxon>
    </lineage>
</organism>
<evidence type="ECO:0000313" key="4">
    <source>
        <dbReference type="Proteomes" id="UP000076128"/>
    </source>
</evidence>
<keyword evidence="4" id="KW-1185">Reference proteome</keyword>
<evidence type="ECO:0000256" key="1">
    <source>
        <dbReference type="SAM" id="Phobius"/>
    </source>
</evidence>
<keyword evidence="1" id="KW-1133">Transmembrane helix</keyword>
<dbReference type="KEGG" id="daa:AKL17_0030"/>